<dbReference type="EMBL" id="LSSM01000773">
    <property type="protein sequence ID" value="OMJ27911.1"/>
    <property type="molecule type" value="Genomic_DNA"/>
</dbReference>
<accession>A0A1R1YLX0</accession>
<reference evidence="2" key="1">
    <citation type="submission" date="2017-01" db="EMBL/GenBank/DDBJ databases">
        <authorList>
            <person name="Wang Y."/>
            <person name="White M."/>
            <person name="Kvist S."/>
            <person name="Moncalvo J.-M."/>
        </authorList>
    </citation>
    <scope>NUCLEOTIDE SEQUENCE [LARGE SCALE GENOMIC DNA]</scope>
    <source>
        <strain evidence="2">ID-206-W2</strain>
    </source>
</reference>
<dbReference type="Proteomes" id="UP000187429">
    <property type="component" value="Unassembled WGS sequence"/>
</dbReference>
<dbReference type="AlphaFoldDB" id="A0A1R1YLX0"/>
<evidence type="ECO:0000313" key="1">
    <source>
        <dbReference type="EMBL" id="OMJ27911.1"/>
    </source>
</evidence>
<evidence type="ECO:0000313" key="2">
    <source>
        <dbReference type="Proteomes" id="UP000187429"/>
    </source>
</evidence>
<name>A0A1R1YLX0_9FUNG</name>
<organism evidence="1 2">
    <name type="scientific">Smittium culicis</name>
    <dbReference type="NCBI Taxonomy" id="133412"/>
    <lineage>
        <taxon>Eukaryota</taxon>
        <taxon>Fungi</taxon>
        <taxon>Fungi incertae sedis</taxon>
        <taxon>Zoopagomycota</taxon>
        <taxon>Kickxellomycotina</taxon>
        <taxon>Harpellomycetes</taxon>
        <taxon>Harpellales</taxon>
        <taxon>Legeriomycetaceae</taxon>
        <taxon>Smittium</taxon>
    </lineage>
</organism>
<proteinExistence type="predicted"/>
<gene>
    <name evidence="1" type="ORF">AYI69_g2633</name>
</gene>
<sequence>MGGGRNGAYAEAVVKFEPSFVGDHLEEPVDLVNWDGAGYNATNSAVHNARLDIQIFELLLELVHNNADLLQIHALHRLVHTDHYRRHIARYLVHRHSRLDPRGYSINARR</sequence>
<comment type="caution">
    <text evidence="1">The sequence shown here is derived from an EMBL/GenBank/DDBJ whole genome shotgun (WGS) entry which is preliminary data.</text>
</comment>
<protein>
    <submittedName>
        <fullName evidence="1">Uncharacterized protein</fullName>
    </submittedName>
</protein>
<keyword evidence="2" id="KW-1185">Reference proteome</keyword>